<keyword evidence="1" id="KW-0812">Transmembrane</keyword>
<organism evidence="2 3">
    <name type="scientific">Parnassius mnemosyne</name>
    <name type="common">clouded apollo</name>
    <dbReference type="NCBI Taxonomy" id="213953"/>
    <lineage>
        <taxon>Eukaryota</taxon>
        <taxon>Metazoa</taxon>
        <taxon>Ecdysozoa</taxon>
        <taxon>Arthropoda</taxon>
        <taxon>Hexapoda</taxon>
        <taxon>Insecta</taxon>
        <taxon>Pterygota</taxon>
        <taxon>Neoptera</taxon>
        <taxon>Endopterygota</taxon>
        <taxon>Lepidoptera</taxon>
        <taxon>Glossata</taxon>
        <taxon>Ditrysia</taxon>
        <taxon>Papilionoidea</taxon>
        <taxon>Papilionidae</taxon>
        <taxon>Parnassiinae</taxon>
        <taxon>Parnassini</taxon>
        <taxon>Parnassius</taxon>
        <taxon>Driopa</taxon>
    </lineage>
</organism>
<proteinExistence type="predicted"/>
<reference evidence="2 3" key="1">
    <citation type="submission" date="2023-11" db="EMBL/GenBank/DDBJ databases">
        <authorList>
            <person name="Hedman E."/>
            <person name="Englund M."/>
            <person name="Stromberg M."/>
            <person name="Nyberg Akerstrom W."/>
            <person name="Nylinder S."/>
            <person name="Jareborg N."/>
            <person name="Kallberg Y."/>
            <person name="Kronander E."/>
        </authorList>
    </citation>
    <scope>NUCLEOTIDE SEQUENCE [LARGE SCALE GENOMIC DNA]</scope>
</reference>
<keyword evidence="1" id="KW-0472">Membrane</keyword>
<evidence type="ECO:0000313" key="2">
    <source>
        <dbReference type="EMBL" id="CAK1595562.1"/>
    </source>
</evidence>
<feature type="transmembrane region" description="Helical" evidence="1">
    <location>
        <begin position="26"/>
        <end position="48"/>
    </location>
</feature>
<dbReference type="EMBL" id="CAVLGL010000092">
    <property type="protein sequence ID" value="CAK1595562.1"/>
    <property type="molecule type" value="Genomic_DNA"/>
</dbReference>
<evidence type="ECO:0000256" key="1">
    <source>
        <dbReference type="SAM" id="Phobius"/>
    </source>
</evidence>
<dbReference type="Proteomes" id="UP001314205">
    <property type="component" value="Unassembled WGS sequence"/>
</dbReference>
<keyword evidence="3" id="KW-1185">Reference proteome</keyword>
<protein>
    <submittedName>
        <fullName evidence="2">Uncharacterized protein</fullName>
    </submittedName>
</protein>
<name>A0AAV1LNA1_9NEOP</name>
<sequence>MEHEAKQKKEGTKIVSTKEAKSGPSVLQIGIIILITVGCCAGLAWLIVKFGSARGRIKLARFRGHGCDPEVRYLSTGVVND</sequence>
<comment type="caution">
    <text evidence="2">The sequence shown here is derived from an EMBL/GenBank/DDBJ whole genome shotgun (WGS) entry which is preliminary data.</text>
</comment>
<accession>A0AAV1LNA1</accession>
<keyword evidence="1" id="KW-1133">Transmembrane helix</keyword>
<gene>
    <name evidence="2" type="ORF">PARMNEM_LOCUS15021</name>
</gene>
<evidence type="ECO:0000313" key="3">
    <source>
        <dbReference type="Proteomes" id="UP001314205"/>
    </source>
</evidence>
<dbReference type="AlphaFoldDB" id="A0AAV1LNA1"/>